<comment type="caution">
    <text evidence="2">The sequence shown here is derived from an EMBL/GenBank/DDBJ whole genome shotgun (WGS) entry which is preliminary data.</text>
</comment>
<keyword evidence="1" id="KW-1133">Transmembrane helix</keyword>
<sequence length="70" mass="8502">QSFVYKPYLYEVKSMNIFSKILEFLGIYFIQSIISQTKFYRLVRKLCFNPKGFFKDSRKINFKKLNNESN</sequence>
<keyword evidence="1" id="KW-0472">Membrane</keyword>
<dbReference type="GO" id="GO:0016740">
    <property type="term" value="F:transferase activity"/>
    <property type="evidence" value="ECO:0007669"/>
    <property type="project" value="UniProtKB-KW"/>
</dbReference>
<dbReference type="AlphaFoldDB" id="A0A5T1TUR2"/>
<evidence type="ECO:0000256" key="1">
    <source>
        <dbReference type="SAM" id="Phobius"/>
    </source>
</evidence>
<proteinExistence type="predicted"/>
<accession>A0A5T1TUR2</accession>
<dbReference type="EMBL" id="AACPZM010000186">
    <property type="protein sequence ID" value="EAL6436323.1"/>
    <property type="molecule type" value="Genomic_DNA"/>
</dbReference>
<name>A0A5T1TUR2_CAMJU</name>
<keyword evidence="2" id="KW-0808">Transferase</keyword>
<keyword evidence="1" id="KW-0812">Transmembrane</keyword>
<feature type="transmembrane region" description="Helical" evidence="1">
    <location>
        <begin position="17"/>
        <end position="35"/>
    </location>
</feature>
<reference evidence="2" key="1">
    <citation type="submission" date="2018-07" db="EMBL/GenBank/DDBJ databases">
        <authorList>
            <consortium name="NARMS: The National Antimicrobial Resistance Monitoring System"/>
        </authorList>
    </citation>
    <scope>NUCLEOTIDE SEQUENCE</scope>
    <source>
        <strain evidence="2">CVM N17C319</strain>
    </source>
</reference>
<feature type="non-terminal residue" evidence="2">
    <location>
        <position position="1"/>
    </location>
</feature>
<protein>
    <submittedName>
        <fullName evidence="2">Sugar transferase</fullName>
    </submittedName>
</protein>
<evidence type="ECO:0000313" key="2">
    <source>
        <dbReference type="EMBL" id="EAL6436323.1"/>
    </source>
</evidence>
<gene>
    <name evidence="2" type="ORF">DSW11_09070</name>
</gene>
<organism evidence="2">
    <name type="scientific">Campylobacter jejuni</name>
    <dbReference type="NCBI Taxonomy" id="197"/>
    <lineage>
        <taxon>Bacteria</taxon>
        <taxon>Pseudomonadati</taxon>
        <taxon>Campylobacterota</taxon>
        <taxon>Epsilonproteobacteria</taxon>
        <taxon>Campylobacterales</taxon>
        <taxon>Campylobacteraceae</taxon>
        <taxon>Campylobacter</taxon>
    </lineage>
</organism>